<keyword evidence="2" id="KW-1185">Reference proteome</keyword>
<protein>
    <submittedName>
        <fullName evidence="1">Flagellar basal body rod protein</fullName>
    </submittedName>
</protein>
<evidence type="ECO:0000313" key="1">
    <source>
        <dbReference type="EMBL" id="ANC79115.1"/>
    </source>
</evidence>
<keyword evidence="1" id="KW-0282">Flagellum</keyword>
<dbReference type="KEGG" id="fpn:ABE65_020820"/>
<gene>
    <name evidence="1" type="ORF">ABE65_020820</name>
</gene>
<reference evidence="1 2" key="1">
    <citation type="submission" date="2016-04" db="EMBL/GenBank/DDBJ databases">
        <title>Complete genome sequence of Fictibacillus phosphorivorans G25-29, a strain toxic to nematodes.</title>
        <authorList>
            <person name="Zheng Z."/>
        </authorList>
    </citation>
    <scope>NUCLEOTIDE SEQUENCE [LARGE SCALE GENOMIC DNA]</scope>
    <source>
        <strain evidence="1 2">G25-29</strain>
    </source>
</reference>
<evidence type="ECO:0000313" key="2">
    <source>
        <dbReference type="Proteomes" id="UP000076623"/>
    </source>
</evidence>
<dbReference type="AlphaFoldDB" id="A0A168WCE9"/>
<organism evidence="1 2">
    <name type="scientific">Fictibacillus phosphorivorans</name>
    <dbReference type="NCBI Taxonomy" id="1221500"/>
    <lineage>
        <taxon>Bacteria</taxon>
        <taxon>Bacillati</taxon>
        <taxon>Bacillota</taxon>
        <taxon>Bacilli</taxon>
        <taxon>Bacillales</taxon>
        <taxon>Fictibacillaceae</taxon>
        <taxon>Fictibacillus</taxon>
    </lineage>
</organism>
<proteinExistence type="predicted"/>
<dbReference type="RefSeq" id="WP_066399336.1">
    <property type="nucleotide sequence ID" value="NZ_CP015378.1"/>
</dbReference>
<accession>A0A168WCE9</accession>
<keyword evidence="1" id="KW-0966">Cell projection</keyword>
<dbReference type="STRING" id="1221500.ABE65_020820"/>
<dbReference type="EMBL" id="CP015378">
    <property type="protein sequence ID" value="ANC79115.1"/>
    <property type="molecule type" value="Genomic_DNA"/>
</dbReference>
<keyword evidence="1" id="KW-0969">Cilium</keyword>
<dbReference type="OrthoDB" id="2971941at2"/>
<sequence>MKKLGLLVVGGIAAIVLIANLGPMVGLGIGLAVMYYAFKKAMAAHSGGKKFWWGALSVVGLCVAVSNLPAILGAVAIYVLYVVYKKWNQSAVLDENDSNDPFTNFEREWAKLKNS</sequence>
<dbReference type="Proteomes" id="UP000076623">
    <property type="component" value="Chromosome"/>
</dbReference>
<name>A0A168WCE9_9BACL</name>